<name>A0A2J6SBY9_HYAVF</name>
<proteinExistence type="predicted"/>
<evidence type="ECO:0000313" key="2">
    <source>
        <dbReference type="Proteomes" id="UP000235786"/>
    </source>
</evidence>
<reference evidence="1 2" key="1">
    <citation type="submission" date="2016-04" db="EMBL/GenBank/DDBJ databases">
        <title>A degradative enzymes factory behind the ericoid mycorrhizal symbiosis.</title>
        <authorList>
            <consortium name="DOE Joint Genome Institute"/>
            <person name="Martino E."/>
            <person name="Morin E."/>
            <person name="Grelet G."/>
            <person name="Kuo A."/>
            <person name="Kohler A."/>
            <person name="Daghino S."/>
            <person name="Barry K."/>
            <person name="Choi C."/>
            <person name="Cichocki N."/>
            <person name="Clum A."/>
            <person name="Copeland A."/>
            <person name="Hainaut M."/>
            <person name="Haridas S."/>
            <person name="Labutti K."/>
            <person name="Lindquist E."/>
            <person name="Lipzen A."/>
            <person name="Khouja H.-R."/>
            <person name="Murat C."/>
            <person name="Ohm R."/>
            <person name="Olson A."/>
            <person name="Spatafora J."/>
            <person name="Veneault-Fourrey C."/>
            <person name="Henrissat B."/>
            <person name="Grigoriev I."/>
            <person name="Martin F."/>
            <person name="Perotto S."/>
        </authorList>
    </citation>
    <scope>NUCLEOTIDE SEQUENCE [LARGE SCALE GENOMIC DNA]</scope>
    <source>
        <strain evidence="1 2">F</strain>
    </source>
</reference>
<dbReference type="Proteomes" id="UP000235786">
    <property type="component" value="Unassembled WGS sequence"/>
</dbReference>
<dbReference type="AlphaFoldDB" id="A0A2J6SBY9"/>
<evidence type="ECO:0000313" key="1">
    <source>
        <dbReference type="EMBL" id="PMD48283.1"/>
    </source>
</evidence>
<keyword evidence="2" id="KW-1185">Reference proteome</keyword>
<gene>
    <name evidence="1" type="ORF">L207DRAFT_627030</name>
</gene>
<accession>A0A2J6SBY9</accession>
<protein>
    <submittedName>
        <fullName evidence="1">Uncharacterized protein</fullName>
    </submittedName>
</protein>
<sequence>MLNLRFGCTRNSRTLNSRTCDSSTRITYFGHSLAFGSPSARFALGTLNTGKASALATLMFLATIGIHERRVLLADPDSGHRDAS</sequence>
<organism evidence="1 2">
    <name type="scientific">Hyaloscypha variabilis (strain UAMH 11265 / GT02V1 / F)</name>
    <name type="common">Meliniomyces variabilis</name>
    <dbReference type="NCBI Taxonomy" id="1149755"/>
    <lineage>
        <taxon>Eukaryota</taxon>
        <taxon>Fungi</taxon>
        <taxon>Dikarya</taxon>
        <taxon>Ascomycota</taxon>
        <taxon>Pezizomycotina</taxon>
        <taxon>Leotiomycetes</taxon>
        <taxon>Helotiales</taxon>
        <taxon>Hyaloscyphaceae</taxon>
        <taxon>Hyaloscypha</taxon>
        <taxon>Hyaloscypha variabilis</taxon>
    </lineage>
</organism>
<dbReference type="EMBL" id="KZ613937">
    <property type="protein sequence ID" value="PMD48283.1"/>
    <property type="molecule type" value="Genomic_DNA"/>
</dbReference>